<sequence length="152" mass="17238">MWRNIQNPSIKLQNINVSKTLPGNKRRWFCSTENSKTKERERVKISFVLPKTDEKVEVEGIVGQNIMKVAVENDIGMEGACEGELACTTCHVYVDEKSFEILPEAVKEEEDLLDNALFLKENSRLSCQCILSKDLEGAVFTLPLATVNRKFD</sequence>
<dbReference type="InterPro" id="IPR001041">
    <property type="entry name" value="2Fe-2S_ferredoxin-type"/>
</dbReference>
<dbReference type="GO" id="GO:0009055">
    <property type="term" value="F:electron transfer activity"/>
    <property type="evidence" value="ECO:0007669"/>
    <property type="project" value="TreeGrafter"/>
</dbReference>
<evidence type="ECO:0000256" key="4">
    <source>
        <dbReference type="ARBA" id="ARBA00023004"/>
    </source>
</evidence>
<protein>
    <submittedName>
        <fullName evidence="8">Ferredoxin-2, mitochondrial</fullName>
    </submittedName>
</protein>
<dbReference type="InterPro" id="IPR001055">
    <property type="entry name" value="Adrenodoxin-like"/>
</dbReference>
<keyword evidence="5" id="KW-0411">Iron-sulfur</keyword>
<dbReference type="InterPro" id="IPR036010">
    <property type="entry name" value="2Fe-2S_ferredoxin-like_sf"/>
</dbReference>
<dbReference type="GO" id="GO:0005739">
    <property type="term" value="C:mitochondrion"/>
    <property type="evidence" value="ECO:0007669"/>
    <property type="project" value="TreeGrafter"/>
</dbReference>
<dbReference type="PANTHER" id="PTHR23426:SF65">
    <property type="entry name" value="FERREDOXIN-2, MITOCHONDRIAL"/>
    <property type="match status" value="1"/>
</dbReference>
<dbReference type="GO" id="GO:0051537">
    <property type="term" value="F:2 iron, 2 sulfur cluster binding"/>
    <property type="evidence" value="ECO:0007669"/>
    <property type="project" value="UniProtKB-KW"/>
</dbReference>
<dbReference type="AlphaFoldDB" id="A0A8X6PDS1"/>
<dbReference type="PANTHER" id="PTHR23426">
    <property type="entry name" value="FERREDOXIN/ADRENODOXIN"/>
    <property type="match status" value="1"/>
</dbReference>
<dbReference type="InterPro" id="IPR012675">
    <property type="entry name" value="Beta-grasp_dom_sf"/>
</dbReference>
<evidence type="ECO:0000256" key="6">
    <source>
        <dbReference type="ARBA" id="ARBA00034078"/>
    </source>
</evidence>
<reference evidence="8" key="1">
    <citation type="submission" date="2020-08" db="EMBL/GenBank/DDBJ databases">
        <title>Multicomponent nature underlies the extraordinary mechanical properties of spider dragline silk.</title>
        <authorList>
            <person name="Kono N."/>
            <person name="Nakamura H."/>
            <person name="Mori M."/>
            <person name="Yoshida Y."/>
            <person name="Ohtoshi R."/>
            <person name="Malay A.D."/>
            <person name="Moran D.A.P."/>
            <person name="Tomita M."/>
            <person name="Numata K."/>
            <person name="Arakawa K."/>
        </authorList>
    </citation>
    <scope>NUCLEOTIDE SEQUENCE</scope>
</reference>
<comment type="caution">
    <text evidence="8">The sequence shown here is derived from an EMBL/GenBank/DDBJ whole genome shotgun (WGS) entry which is preliminary data.</text>
</comment>
<dbReference type="PROSITE" id="PS51085">
    <property type="entry name" value="2FE2S_FER_2"/>
    <property type="match status" value="1"/>
</dbReference>
<evidence type="ECO:0000256" key="3">
    <source>
        <dbReference type="ARBA" id="ARBA00022723"/>
    </source>
</evidence>
<evidence type="ECO:0000313" key="8">
    <source>
        <dbReference type="EMBL" id="GFT61987.1"/>
    </source>
</evidence>
<accession>A0A8X6PDS1</accession>
<dbReference type="Pfam" id="PF00111">
    <property type="entry name" value="Fer2"/>
    <property type="match status" value="1"/>
</dbReference>
<dbReference type="CDD" id="cd00207">
    <property type="entry name" value="fer2"/>
    <property type="match status" value="1"/>
</dbReference>
<evidence type="ECO:0000313" key="9">
    <source>
        <dbReference type="Proteomes" id="UP000887013"/>
    </source>
</evidence>
<evidence type="ECO:0000256" key="1">
    <source>
        <dbReference type="ARBA" id="ARBA00010914"/>
    </source>
</evidence>
<comment type="cofactor">
    <cofactor evidence="6">
        <name>[2Fe-2S] cluster</name>
        <dbReference type="ChEBI" id="CHEBI:190135"/>
    </cofactor>
</comment>
<dbReference type="OrthoDB" id="6417395at2759"/>
<keyword evidence="3" id="KW-0479">Metal-binding</keyword>
<keyword evidence="9" id="KW-1185">Reference proteome</keyword>
<dbReference type="PRINTS" id="PR00355">
    <property type="entry name" value="ADRENODOXIN"/>
</dbReference>
<dbReference type="SUPFAM" id="SSF54292">
    <property type="entry name" value="2Fe-2S ferredoxin-like"/>
    <property type="match status" value="1"/>
</dbReference>
<evidence type="ECO:0000259" key="7">
    <source>
        <dbReference type="PROSITE" id="PS51085"/>
    </source>
</evidence>
<keyword evidence="2" id="KW-0001">2Fe-2S</keyword>
<dbReference type="EMBL" id="BMAW01019167">
    <property type="protein sequence ID" value="GFT61987.1"/>
    <property type="molecule type" value="Genomic_DNA"/>
</dbReference>
<dbReference type="GO" id="GO:0140647">
    <property type="term" value="P:P450-containing electron transport chain"/>
    <property type="evidence" value="ECO:0007669"/>
    <property type="project" value="InterPro"/>
</dbReference>
<gene>
    <name evidence="8" type="primary">FDX2</name>
    <name evidence="8" type="ORF">NPIL_29381</name>
</gene>
<dbReference type="Proteomes" id="UP000887013">
    <property type="component" value="Unassembled WGS sequence"/>
</dbReference>
<proteinExistence type="inferred from homology"/>
<organism evidence="8 9">
    <name type="scientific">Nephila pilipes</name>
    <name type="common">Giant wood spider</name>
    <name type="synonym">Nephila maculata</name>
    <dbReference type="NCBI Taxonomy" id="299642"/>
    <lineage>
        <taxon>Eukaryota</taxon>
        <taxon>Metazoa</taxon>
        <taxon>Ecdysozoa</taxon>
        <taxon>Arthropoda</taxon>
        <taxon>Chelicerata</taxon>
        <taxon>Arachnida</taxon>
        <taxon>Araneae</taxon>
        <taxon>Araneomorphae</taxon>
        <taxon>Entelegynae</taxon>
        <taxon>Araneoidea</taxon>
        <taxon>Nephilidae</taxon>
        <taxon>Nephila</taxon>
    </lineage>
</organism>
<keyword evidence="4" id="KW-0408">Iron</keyword>
<evidence type="ECO:0000256" key="5">
    <source>
        <dbReference type="ARBA" id="ARBA00023014"/>
    </source>
</evidence>
<evidence type="ECO:0000256" key="2">
    <source>
        <dbReference type="ARBA" id="ARBA00022714"/>
    </source>
</evidence>
<name>A0A8X6PDS1_NEPPI</name>
<comment type="similarity">
    <text evidence="1">Belongs to the adrenodoxin/putidaredoxin family.</text>
</comment>
<feature type="domain" description="2Fe-2S ferredoxin-type" evidence="7">
    <location>
        <begin position="43"/>
        <end position="146"/>
    </location>
</feature>
<dbReference type="GO" id="GO:0046872">
    <property type="term" value="F:metal ion binding"/>
    <property type="evidence" value="ECO:0007669"/>
    <property type="project" value="UniProtKB-KW"/>
</dbReference>
<dbReference type="Gene3D" id="3.10.20.30">
    <property type="match status" value="1"/>
</dbReference>